<accession>A0A511QCB7</accession>
<protein>
    <submittedName>
        <fullName evidence="2">Uncharacterized protein</fullName>
    </submittedName>
</protein>
<reference evidence="2 3" key="1">
    <citation type="submission" date="2019-07" db="EMBL/GenBank/DDBJ databases">
        <title>Whole genome shotgun sequence of Vibrio sagamiensis NBRC 104589.</title>
        <authorList>
            <person name="Hosoyama A."/>
            <person name="Uohara A."/>
            <person name="Ohji S."/>
            <person name="Ichikawa N."/>
        </authorList>
    </citation>
    <scope>NUCLEOTIDE SEQUENCE [LARGE SCALE GENOMIC DNA]</scope>
    <source>
        <strain evidence="2 3">NBRC 104589</strain>
    </source>
</reference>
<proteinExistence type="predicted"/>
<feature type="region of interest" description="Disordered" evidence="1">
    <location>
        <begin position="1"/>
        <end position="48"/>
    </location>
</feature>
<sequence>MSNNQNSSQQERRIAVNDKGLPPASSGSRMPQVKPVAQQQTQSPAKKS</sequence>
<evidence type="ECO:0000313" key="3">
    <source>
        <dbReference type="Proteomes" id="UP000321922"/>
    </source>
</evidence>
<evidence type="ECO:0000313" key="2">
    <source>
        <dbReference type="EMBL" id="GEM74944.1"/>
    </source>
</evidence>
<organism evidence="2 3">
    <name type="scientific">Vibrio sagamiensis NBRC 104589</name>
    <dbReference type="NCBI Taxonomy" id="1219064"/>
    <lineage>
        <taxon>Bacteria</taxon>
        <taxon>Pseudomonadati</taxon>
        <taxon>Pseudomonadota</taxon>
        <taxon>Gammaproteobacteria</taxon>
        <taxon>Vibrionales</taxon>
        <taxon>Vibrionaceae</taxon>
        <taxon>Vibrio</taxon>
    </lineage>
</organism>
<comment type="caution">
    <text evidence="2">The sequence shown here is derived from an EMBL/GenBank/DDBJ whole genome shotgun (WGS) entry which is preliminary data.</text>
</comment>
<name>A0A511QCB7_9VIBR</name>
<dbReference type="RefSeq" id="WP_158000797.1">
    <property type="nucleotide sequence ID" value="NZ_BAOJ01000208.1"/>
</dbReference>
<dbReference type="AlphaFoldDB" id="A0A511QCB7"/>
<feature type="compositionally biased region" description="Polar residues" evidence="1">
    <location>
        <begin position="37"/>
        <end position="48"/>
    </location>
</feature>
<dbReference type="Proteomes" id="UP000321922">
    <property type="component" value="Unassembled WGS sequence"/>
</dbReference>
<keyword evidence="3" id="KW-1185">Reference proteome</keyword>
<evidence type="ECO:0000256" key="1">
    <source>
        <dbReference type="SAM" id="MobiDB-lite"/>
    </source>
</evidence>
<dbReference type="EMBL" id="BJXJ01000008">
    <property type="protein sequence ID" value="GEM74944.1"/>
    <property type="molecule type" value="Genomic_DNA"/>
</dbReference>
<gene>
    <name evidence="2" type="ORF">VSA01S_10560</name>
</gene>